<dbReference type="PANTHER" id="PTHR30146">
    <property type="entry name" value="LACI-RELATED TRANSCRIPTIONAL REPRESSOR"/>
    <property type="match status" value="1"/>
</dbReference>
<dbReference type="PRINTS" id="PR00036">
    <property type="entry name" value="HTHLACI"/>
</dbReference>
<keyword evidence="2" id="KW-0805">Transcription regulation</keyword>
<proteinExistence type="predicted"/>
<sequence length="352" mass="38306">MAKRSGSSRVTIRDVARVAGVGVATVSRVLNGDPAVAAATRERVHAVMAQLGYQPLRTARALSRRRTDALLVVLPLLTRFFYVEILRGIEEALLETNYAFILRTLERPADGSRAIASVRRDLVDGALLVSMAVTPVWLARLERERLPAVVADADPAVPLSRIVVDHAEGARLAVTHLARLGHQRIAVIDRPDDPFAEKRISRRLLGYRQALQELGLELRAEYERVTPFSVEGGITGLHSLMQLPVPPTAIFVGSDTQAWGVLRAARQLGLDVPRDLAVVGYHDIEIAELLGLTTVRVPMRAIGRRAAQLLLEHLSGRLAPGELAVEWVTPELVVRRSCGAQGTDAGVESASE</sequence>
<dbReference type="PROSITE" id="PS50932">
    <property type="entry name" value="HTH_LACI_2"/>
    <property type="match status" value="1"/>
</dbReference>
<reference evidence="5" key="1">
    <citation type="journal article" date="2020" name="mSystems">
        <title>Genome- and Community-Level Interaction Insights into Carbon Utilization and Element Cycling Functions of Hydrothermarchaeota in Hydrothermal Sediment.</title>
        <authorList>
            <person name="Zhou Z."/>
            <person name="Liu Y."/>
            <person name="Xu W."/>
            <person name="Pan J."/>
            <person name="Luo Z.H."/>
            <person name="Li M."/>
        </authorList>
    </citation>
    <scope>NUCLEOTIDE SEQUENCE [LARGE SCALE GENOMIC DNA]</scope>
    <source>
        <strain evidence="5">SpSt-222</strain>
    </source>
</reference>
<dbReference type="SMART" id="SM00354">
    <property type="entry name" value="HTH_LACI"/>
    <property type="match status" value="1"/>
</dbReference>
<comment type="caution">
    <text evidence="5">The sequence shown here is derived from an EMBL/GenBank/DDBJ whole genome shotgun (WGS) entry which is preliminary data.</text>
</comment>
<dbReference type="PANTHER" id="PTHR30146:SF148">
    <property type="entry name" value="HTH-TYPE TRANSCRIPTIONAL REPRESSOR PURR-RELATED"/>
    <property type="match status" value="1"/>
</dbReference>
<dbReference type="CDD" id="cd01392">
    <property type="entry name" value="HTH_LacI"/>
    <property type="match status" value="1"/>
</dbReference>
<dbReference type="SUPFAM" id="SSF53822">
    <property type="entry name" value="Periplasmic binding protein-like I"/>
    <property type="match status" value="1"/>
</dbReference>
<evidence type="ECO:0000256" key="1">
    <source>
        <dbReference type="ARBA" id="ARBA00022491"/>
    </source>
</evidence>
<gene>
    <name evidence="5" type="ORF">ENP47_05705</name>
</gene>
<dbReference type="InterPro" id="IPR010982">
    <property type="entry name" value="Lambda_DNA-bd_dom_sf"/>
</dbReference>
<dbReference type="EMBL" id="DSJL01000010">
    <property type="protein sequence ID" value="HEF65073.1"/>
    <property type="molecule type" value="Genomic_DNA"/>
</dbReference>
<evidence type="ECO:0000256" key="3">
    <source>
        <dbReference type="ARBA" id="ARBA00023125"/>
    </source>
</evidence>
<accession>A0A7C1G8A0</accession>
<evidence type="ECO:0000256" key="2">
    <source>
        <dbReference type="ARBA" id="ARBA00023015"/>
    </source>
</evidence>
<dbReference type="GO" id="GO:0003700">
    <property type="term" value="F:DNA-binding transcription factor activity"/>
    <property type="evidence" value="ECO:0007669"/>
    <property type="project" value="TreeGrafter"/>
</dbReference>
<dbReference type="InterPro" id="IPR028082">
    <property type="entry name" value="Peripla_BP_I"/>
</dbReference>
<dbReference type="Gene3D" id="3.40.50.2300">
    <property type="match status" value="2"/>
</dbReference>
<dbReference type="SUPFAM" id="SSF47413">
    <property type="entry name" value="lambda repressor-like DNA-binding domains"/>
    <property type="match status" value="1"/>
</dbReference>
<dbReference type="Pfam" id="PF13377">
    <property type="entry name" value="Peripla_BP_3"/>
    <property type="match status" value="1"/>
</dbReference>
<dbReference type="AlphaFoldDB" id="A0A7C1G8A0"/>
<name>A0A7C1G8A0_THERO</name>
<dbReference type="CDD" id="cd06267">
    <property type="entry name" value="PBP1_LacI_sugar_binding-like"/>
    <property type="match status" value="1"/>
</dbReference>
<dbReference type="GO" id="GO:0000976">
    <property type="term" value="F:transcription cis-regulatory region binding"/>
    <property type="evidence" value="ECO:0007669"/>
    <property type="project" value="TreeGrafter"/>
</dbReference>
<keyword evidence="3" id="KW-0238">DNA-binding</keyword>
<organism evidence="5">
    <name type="scientific">Thermomicrobium roseum</name>
    <dbReference type="NCBI Taxonomy" id="500"/>
    <lineage>
        <taxon>Bacteria</taxon>
        <taxon>Pseudomonadati</taxon>
        <taxon>Thermomicrobiota</taxon>
        <taxon>Thermomicrobia</taxon>
        <taxon>Thermomicrobiales</taxon>
        <taxon>Thermomicrobiaceae</taxon>
        <taxon>Thermomicrobium</taxon>
    </lineage>
</organism>
<keyword evidence="1" id="KW-0678">Repressor</keyword>
<dbReference type="Gene3D" id="1.10.260.40">
    <property type="entry name" value="lambda repressor-like DNA-binding domains"/>
    <property type="match status" value="1"/>
</dbReference>
<dbReference type="Pfam" id="PF00356">
    <property type="entry name" value="LacI"/>
    <property type="match status" value="1"/>
</dbReference>
<protein>
    <submittedName>
        <fullName evidence="5">LacI family transcriptional regulator</fullName>
    </submittedName>
</protein>
<dbReference type="PROSITE" id="PS00356">
    <property type="entry name" value="HTH_LACI_1"/>
    <property type="match status" value="1"/>
</dbReference>
<keyword evidence="4" id="KW-0804">Transcription</keyword>
<dbReference type="InterPro" id="IPR046335">
    <property type="entry name" value="LacI/GalR-like_sensor"/>
</dbReference>
<evidence type="ECO:0000313" key="5">
    <source>
        <dbReference type="EMBL" id="HEF65073.1"/>
    </source>
</evidence>
<evidence type="ECO:0000256" key="4">
    <source>
        <dbReference type="ARBA" id="ARBA00023163"/>
    </source>
</evidence>
<dbReference type="InterPro" id="IPR000843">
    <property type="entry name" value="HTH_LacI"/>
</dbReference>